<dbReference type="PANTHER" id="PTHR43173">
    <property type="entry name" value="ABC1 FAMILY PROTEIN"/>
    <property type="match status" value="1"/>
</dbReference>
<feature type="domain" description="Protein kinase" evidence="1">
    <location>
        <begin position="121"/>
        <end position="434"/>
    </location>
</feature>
<dbReference type="InterPro" id="IPR004147">
    <property type="entry name" value="ABC1_dom"/>
</dbReference>
<dbReference type="InterPro" id="IPR000719">
    <property type="entry name" value="Prot_kinase_dom"/>
</dbReference>
<dbReference type="PROSITE" id="PS50011">
    <property type="entry name" value="PROTEIN_KINASE_DOM"/>
    <property type="match status" value="1"/>
</dbReference>
<gene>
    <name evidence="2" type="ORF">IW19_00180</name>
</gene>
<evidence type="ECO:0000313" key="2">
    <source>
        <dbReference type="EMBL" id="KFF04043.1"/>
    </source>
</evidence>
<sequence>MKTIDYIPTSKIERAGKLVQTGAKIGVNYVKHYAEKIVNPDLTRDKLNENNAEDIYDGLKSLKGSALKVAQMLSMDKNFLPQAYVEKFSLSQFSVPPLSAPLVLKTFKTNFGKTPYEIFDEFNANSVNAASIGQVHLAVKDNKKLAVKIQYPGVANSISSDLALVKPIAVRMFNLQGKDSDKYFKEVEDKLIEETNYLLELEQSKEVVEACNKIENILFPNYYPEFSSEKIITMDWMTGIHLSEFTSVNKDQEAADKIGQALWDFYMYQIHVLKKVHADPHPGNFLVDDHNRLIALDFGCMKIIPEDFYIPYFELINKNVITDPVLFNKKLLELEILRADDKPSEVIYFTEMFHDLLSLFTKPFKEETFDFSDETFFDSIAKLGERFSNDTNLRKMNGNRGSKHFIYMNRTFFGLYNLMFDLKAKIVVNNYLKY</sequence>
<dbReference type="Gene3D" id="1.10.510.10">
    <property type="entry name" value="Transferase(Phosphotransferase) domain 1"/>
    <property type="match status" value="1"/>
</dbReference>
<dbReference type="GO" id="GO:0005524">
    <property type="term" value="F:ATP binding"/>
    <property type="evidence" value="ECO:0007669"/>
    <property type="project" value="InterPro"/>
</dbReference>
<dbReference type="STRING" id="362418.IW19_00180"/>
<dbReference type="PANTHER" id="PTHR43173:SF19">
    <property type="entry name" value="AARF DOMAIN-CONTAINING PROTEIN KINASE 1"/>
    <property type="match status" value="1"/>
</dbReference>
<evidence type="ECO:0000313" key="3">
    <source>
        <dbReference type="Proteomes" id="UP000028715"/>
    </source>
</evidence>
<dbReference type="RefSeq" id="WP_035679752.1">
    <property type="nucleotide sequence ID" value="NZ_JPRL01000001.1"/>
</dbReference>
<keyword evidence="3" id="KW-1185">Reference proteome</keyword>
<dbReference type="InterPro" id="IPR011009">
    <property type="entry name" value="Kinase-like_dom_sf"/>
</dbReference>
<organism evidence="2 3">
    <name type="scientific">Flavobacterium reichenbachii</name>
    <dbReference type="NCBI Taxonomy" id="362418"/>
    <lineage>
        <taxon>Bacteria</taxon>
        <taxon>Pseudomonadati</taxon>
        <taxon>Bacteroidota</taxon>
        <taxon>Flavobacteriia</taxon>
        <taxon>Flavobacteriales</taxon>
        <taxon>Flavobacteriaceae</taxon>
        <taxon>Flavobacterium</taxon>
    </lineage>
</organism>
<comment type="caution">
    <text evidence="2">The sequence shown here is derived from an EMBL/GenBank/DDBJ whole genome shotgun (WGS) entry which is preliminary data.</text>
</comment>
<dbReference type="Pfam" id="PF03109">
    <property type="entry name" value="ABC1"/>
    <property type="match status" value="1"/>
</dbReference>
<protein>
    <submittedName>
        <fullName evidence="2">ABC transporter</fullName>
    </submittedName>
</protein>
<dbReference type="AlphaFoldDB" id="A0A085ZHX9"/>
<dbReference type="SUPFAM" id="SSF56112">
    <property type="entry name" value="Protein kinase-like (PK-like)"/>
    <property type="match status" value="1"/>
</dbReference>
<dbReference type="GO" id="GO:0004672">
    <property type="term" value="F:protein kinase activity"/>
    <property type="evidence" value="ECO:0007669"/>
    <property type="project" value="InterPro"/>
</dbReference>
<dbReference type="Proteomes" id="UP000028715">
    <property type="component" value="Unassembled WGS sequence"/>
</dbReference>
<dbReference type="EMBL" id="JPRL01000001">
    <property type="protein sequence ID" value="KFF04043.1"/>
    <property type="molecule type" value="Genomic_DNA"/>
</dbReference>
<name>A0A085ZHX9_9FLAO</name>
<reference evidence="2 3" key="1">
    <citation type="submission" date="2014-07" db="EMBL/GenBank/DDBJ databases">
        <title>Genome of Flavobacterium reichenbachii LMG 25512.</title>
        <authorList>
            <person name="Stropko S.J."/>
            <person name="Pipes S.E."/>
            <person name="Newman J.D."/>
        </authorList>
    </citation>
    <scope>NUCLEOTIDE SEQUENCE [LARGE SCALE GENOMIC DNA]</scope>
    <source>
        <strain evidence="2 3">LMG 25512</strain>
    </source>
</reference>
<dbReference type="OrthoDB" id="9795390at2"/>
<dbReference type="eggNOG" id="COG0661">
    <property type="taxonomic scope" value="Bacteria"/>
</dbReference>
<proteinExistence type="predicted"/>
<dbReference type="InterPro" id="IPR051130">
    <property type="entry name" value="Mito_struct-func_regulator"/>
</dbReference>
<dbReference type="Gene3D" id="3.30.200.20">
    <property type="entry name" value="Phosphorylase Kinase, domain 1"/>
    <property type="match status" value="1"/>
</dbReference>
<evidence type="ECO:0000259" key="1">
    <source>
        <dbReference type="PROSITE" id="PS50011"/>
    </source>
</evidence>
<accession>A0A085ZHX9</accession>